<evidence type="ECO:0000256" key="2">
    <source>
        <dbReference type="ARBA" id="ARBA00022679"/>
    </source>
</evidence>
<evidence type="ECO:0000313" key="5">
    <source>
        <dbReference type="Proteomes" id="UP000886786"/>
    </source>
</evidence>
<accession>A0A9D0ZS03</accession>
<dbReference type="Gene3D" id="3.90.550.10">
    <property type="entry name" value="Spore Coat Polysaccharide Biosynthesis Protein SpsA, Chain A"/>
    <property type="match status" value="1"/>
</dbReference>
<dbReference type="Pfam" id="PF01704">
    <property type="entry name" value="UDPGP"/>
    <property type="match status" value="1"/>
</dbReference>
<evidence type="ECO:0000256" key="3">
    <source>
        <dbReference type="ARBA" id="ARBA00022695"/>
    </source>
</evidence>
<dbReference type="InterPro" id="IPR039741">
    <property type="entry name" value="UDP-sugar_pyrophosphorylase"/>
</dbReference>
<dbReference type="EMBL" id="DVFV01000029">
    <property type="protein sequence ID" value="HIQ90280.1"/>
    <property type="molecule type" value="Genomic_DNA"/>
</dbReference>
<dbReference type="InterPro" id="IPR002618">
    <property type="entry name" value="UDPGP_fam"/>
</dbReference>
<keyword evidence="3 4" id="KW-0548">Nucleotidyltransferase</keyword>
<dbReference type="GO" id="GO:0070569">
    <property type="term" value="F:uridylyltransferase activity"/>
    <property type="evidence" value="ECO:0007669"/>
    <property type="project" value="InterPro"/>
</dbReference>
<reference evidence="4" key="2">
    <citation type="journal article" date="2021" name="PeerJ">
        <title>Extensive microbial diversity within the chicken gut microbiome revealed by metagenomics and culture.</title>
        <authorList>
            <person name="Gilroy R."/>
            <person name="Ravi A."/>
            <person name="Getino M."/>
            <person name="Pursley I."/>
            <person name="Horton D.L."/>
            <person name="Alikhan N.F."/>
            <person name="Baker D."/>
            <person name="Gharbi K."/>
            <person name="Hall N."/>
            <person name="Watson M."/>
            <person name="Adriaenssens E.M."/>
            <person name="Foster-Nyarko E."/>
            <person name="Jarju S."/>
            <person name="Secka A."/>
            <person name="Antonio M."/>
            <person name="Oren A."/>
            <person name="Chaudhuri R.R."/>
            <person name="La Ragione R."/>
            <person name="Hildebrand F."/>
            <person name="Pallen M.J."/>
        </authorList>
    </citation>
    <scope>NUCLEOTIDE SEQUENCE</scope>
    <source>
        <strain evidence="4">CHK147-3167</strain>
    </source>
</reference>
<dbReference type="InterPro" id="IPR029044">
    <property type="entry name" value="Nucleotide-diphossugar_trans"/>
</dbReference>
<gene>
    <name evidence="4" type="ORF">IAB27_01435</name>
</gene>
<dbReference type="PANTHER" id="PTHR11952">
    <property type="entry name" value="UDP- GLUCOSE PYROPHOSPHORYLASE"/>
    <property type="match status" value="1"/>
</dbReference>
<dbReference type="PANTHER" id="PTHR11952:SF2">
    <property type="entry name" value="LD24639P"/>
    <property type="match status" value="1"/>
</dbReference>
<protein>
    <submittedName>
        <fullName evidence="4">UTP--glucose-1-phosphate uridylyltransferase</fullName>
    </submittedName>
</protein>
<dbReference type="AlphaFoldDB" id="A0A9D0ZS03"/>
<comment type="similarity">
    <text evidence="1">Belongs to the UDPGP type 1 family.</text>
</comment>
<dbReference type="SUPFAM" id="SSF53448">
    <property type="entry name" value="Nucleotide-diphospho-sugar transferases"/>
    <property type="match status" value="1"/>
</dbReference>
<sequence>MNTIENLKKYNQTRILKLLENASAQNTKTLLTDLKKLNFDEFFETYNESQKEIKIDESKIKELPYLVKKELNPQMNKLFFDLGMEVLSSGEYAVVTMAGGQGTRLGHSGPKGTYSLDIGGSQKFLFEVLKENLEETNKKVGKTIPWYIMTSPENNELTQIFFENHNYFNYPKEDIIFFKQNHLPLIDTEGQILIDKDYHVKKASDGSGSAYNSLKNDGCLEDMEKRGIKWIFIGGVDNILLKQTDPVLLGMAIYKNSQIASKTILKSYPDEKVGLFCSYDKHPRVIEYSEMPREIAYELTSDNELKYKEAHIMCNLYTLDALKFLSEQKLPYHIAFKKNSYLDESGKEIIPFKPNSYKLESFIFDGFPYFDDIALLRGDREENFAPIKNKEGKDSPATAKVLYKNYHTKR</sequence>
<dbReference type="Proteomes" id="UP000886786">
    <property type="component" value="Unassembled WGS sequence"/>
</dbReference>
<evidence type="ECO:0000256" key="1">
    <source>
        <dbReference type="ARBA" id="ARBA00010401"/>
    </source>
</evidence>
<organism evidence="4 5">
    <name type="scientific">Candidatus Coprosoma intestinipullorum</name>
    <dbReference type="NCBI Taxonomy" id="2840752"/>
    <lineage>
        <taxon>Bacteria</taxon>
        <taxon>Bacillati</taxon>
        <taxon>Bacillota</taxon>
        <taxon>Bacillota incertae sedis</taxon>
        <taxon>Candidatus Coprosoma</taxon>
    </lineage>
</organism>
<name>A0A9D0ZS03_9FIRM</name>
<reference evidence="4" key="1">
    <citation type="submission" date="2020-10" db="EMBL/GenBank/DDBJ databases">
        <authorList>
            <person name="Gilroy R."/>
        </authorList>
    </citation>
    <scope>NUCLEOTIDE SEQUENCE</scope>
    <source>
        <strain evidence="4">CHK147-3167</strain>
    </source>
</reference>
<evidence type="ECO:0000313" key="4">
    <source>
        <dbReference type="EMBL" id="HIQ90280.1"/>
    </source>
</evidence>
<proteinExistence type="inferred from homology"/>
<comment type="caution">
    <text evidence="4">The sequence shown here is derived from an EMBL/GenBank/DDBJ whole genome shotgun (WGS) entry which is preliminary data.</text>
</comment>
<keyword evidence="2" id="KW-0808">Transferase</keyword>